<dbReference type="Proteomes" id="UP001333110">
    <property type="component" value="Unassembled WGS sequence"/>
</dbReference>
<evidence type="ECO:0000313" key="3">
    <source>
        <dbReference type="Proteomes" id="UP001333110"/>
    </source>
</evidence>
<evidence type="ECO:0000313" key="2">
    <source>
        <dbReference type="EMBL" id="KAK4806772.1"/>
    </source>
</evidence>
<dbReference type="AlphaFoldDB" id="A0AAN7MJ77"/>
<proteinExistence type="predicted"/>
<gene>
    <name evidence="2" type="ORF">QYF61_005568</name>
</gene>
<organism evidence="2 3">
    <name type="scientific">Mycteria americana</name>
    <name type="common">Wood stork</name>
    <dbReference type="NCBI Taxonomy" id="33587"/>
    <lineage>
        <taxon>Eukaryota</taxon>
        <taxon>Metazoa</taxon>
        <taxon>Chordata</taxon>
        <taxon>Craniata</taxon>
        <taxon>Vertebrata</taxon>
        <taxon>Euteleostomi</taxon>
        <taxon>Archelosauria</taxon>
        <taxon>Archosauria</taxon>
        <taxon>Dinosauria</taxon>
        <taxon>Saurischia</taxon>
        <taxon>Theropoda</taxon>
        <taxon>Coelurosauria</taxon>
        <taxon>Aves</taxon>
        <taxon>Neognathae</taxon>
        <taxon>Neoaves</taxon>
        <taxon>Aequornithes</taxon>
        <taxon>Ciconiiformes</taxon>
        <taxon>Ciconiidae</taxon>
        <taxon>Mycteria</taxon>
    </lineage>
</organism>
<evidence type="ECO:0000259" key="1">
    <source>
        <dbReference type="PROSITE" id="PS50878"/>
    </source>
</evidence>
<name>A0AAN7MJ77_MYCAM</name>
<reference evidence="2 3" key="1">
    <citation type="journal article" date="2023" name="J. Hered.">
        <title>Chromosome-level genome of the wood stork (Mycteria americana) provides insight into avian chromosome evolution.</title>
        <authorList>
            <person name="Flamio R. Jr."/>
            <person name="Ramstad K.M."/>
        </authorList>
    </citation>
    <scope>NUCLEOTIDE SEQUENCE [LARGE SCALE GENOMIC DNA]</scope>
    <source>
        <strain evidence="2">JAX WOST 10</strain>
    </source>
</reference>
<sequence length="125" mass="14078">MIKGLEHLSYEERIRELGLFILEKRRLRGGSHQWCLSTGTGCPERLWSLPPYRYSKVVWTWSWATGSRFIYTVTSGVLQGSILGPVLFNVFINDLVAGVECTLRKFADDTKLGGAVDSLKGREAL</sequence>
<protein>
    <recommendedName>
        <fullName evidence="1">Reverse transcriptase domain-containing protein</fullName>
    </recommendedName>
</protein>
<dbReference type="EMBL" id="JAUNZN010000033">
    <property type="protein sequence ID" value="KAK4806772.1"/>
    <property type="molecule type" value="Genomic_DNA"/>
</dbReference>
<dbReference type="PROSITE" id="PS50878">
    <property type="entry name" value="RT_POL"/>
    <property type="match status" value="1"/>
</dbReference>
<keyword evidence="3" id="KW-1185">Reference proteome</keyword>
<comment type="caution">
    <text evidence="2">The sequence shown here is derived from an EMBL/GenBank/DDBJ whole genome shotgun (WGS) entry which is preliminary data.</text>
</comment>
<accession>A0AAN7MJ77</accession>
<dbReference type="InterPro" id="IPR000477">
    <property type="entry name" value="RT_dom"/>
</dbReference>
<feature type="domain" description="Reverse transcriptase" evidence="1">
    <location>
        <begin position="1"/>
        <end position="125"/>
    </location>
</feature>
<dbReference type="PANTHER" id="PTHR33332">
    <property type="entry name" value="REVERSE TRANSCRIPTASE DOMAIN-CONTAINING PROTEIN"/>
    <property type="match status" value="1"/>
</dbReference>